<name>A0A2I0UE98_LIMLA</name>
<reference evidence="2" key="1">
    <citation type="submission" date="2017-11" db="EMBL/GenBank/DDBJ databases">
        <authorList>
            <person name="Lima N.C."/>
            <person name="Parody-Merino A.M."/>
            <person name="Battley P.F."/>
            <person name="Fidler A.E."/>
            <person name="Prosdocimi F."/>
        </authorList>
    </citation>
    <scope>NUCLEOTIDE SEQUENCE [LARGE SCALE GENOMIC DNA]</scope>
</reference>
<sequence length="93" mass="10513">MSWRESSQILRAQIEFVKLKTRRKDADAQLTPQQASALLPYDKSEEGAAVSRGGEQQLAFISGEKMVQMNAAPARRVGEYLEWIWSNASKDQQ</sequence>
<reference evidence="2" key="2">
    <citation type="submission" date="2017-12" db="EMBL/GenBank/DDBJ databases">
        <title>Genome sequence of the Bar-tailed Godwit (Limosa lapponica baueri).</title>
        <authorList>
            <person name="Lima N.C.B."/>
            <person name="Parody-Merino A.M."/>
            <person name="Battley P.F."/>
            <person name="Fidler A.E."/>
            <person name="Prosdocimi F."/>
        </authorList>
    </citation>
    <scope>NUCLEOTIDE SEQUENCE [LARGE SCALE GENOMIC DNA]</scope>
</reference>
<dbReference type="AlphaFoldDB" id="A0A2I0UE98"/>
<evidence type="ECO:0000313" key="1">
    <source>
        <dbReference type="EMBL" id="PKU44382.1"/>
    </source>
</evidence>
<keyword evidence="2" id="KW-1185">Reference proteome</keyword>
<dbReference type="EMBL" id="KZ505831">
    <property type="protein sequence ID" value="PKU44382.1"/>
    <property type="molecule type" value="Genomic_DNA"/>
</dbReference>
<evidence type="ECO:0000313" key="2">
    <source>
        <dbReference type="Proteomes" id="UP000233556"/>
    </source>
</evidence>
<dbReference type="Proteomes" id="UP000233556">
    <property type="component" value="Unassembled WGS sequence"/>
</dbReference>
<gene>
    <name evidence="1" type="ORF">llap_5325</name>
</gene>
<proteinExistence type="predicted"/>
<protein>
    <submittedName>
        <fullName evidence="1">Uncharacterized protein</fullName>
    </submittedName>
</protein>
<organism evidence="1 2">
    <name type="scientific">Limosa lapponica baueri</name>
    <dbReference type="NCBI Taxonomy" id="1758121"/>
    <lineage>
        <taxon>Eukaryota</taxon>
        <taxon>Metazoa</taxon>
        <taxon>Chordata</taxon>
        <taxon>Craniata</taxon>
        <taxon>Vertebrata</taxon>
        <taxon>Euteleostomi</taxon>
        <taxon>Archelosauria</taxon>
        <taxon>Archosauria</taxon>
        <taxon>Dinosauria</taxon>
        <taxon>Saurischia</taxon>
        <taxon>Theropoda</taxon>
        <taxon>Coelurosauria</taxon>
        <taxon>Aves</taxon>
        <taxon>Neognathae</taxon>
        <taxon>Neoaves</taxon>
        <taxon>Charadriiformes</taxon>
        <taxon>Scolopacidae</taxon>
        <taxon>Limosa</taxon>
    </lineage>
</organism>
<accession>A0A2I0UE98</accession>